<dbReference type="Proteomes" id="UP000654075">
    <property type="component" value="Unassembled WGS sequence"/>
</dbReference>
<dbReference type="Pfam" id="PF00233">
    <property type="entry name" value="PDEase_I"/>
    <property type="match status" value="1"/>
</dbReference>
<proteinExistence type="predicted"/>
<name>A0A813DIR0_POLGL</name>
<dbReference type="OrthoDB" id="546632at2759"/>
<evidence type="ECO:0000256" key="2">
    <source>
        <dbReference type="ARBA" id="ARBA00022801"/>
    </source>
</evidence>
<feature type="non-terminal residue" evidence="5">
    <location>
        <position position="1"/>
    </location>
</feature>
<evidence type="ECO:0000313" key="6">
    <source>
        <dbReference type="Proteomes" id="UP000654075"/>
    </source>
</evidence>
<keyword evidence="6" id="KW-1185">Reference proteome</keyword>
<dbReference type="Gene3D" id="1.10.1300.10">
    <property type="entry name" value="3'5'-cyclic nucleotide phosphodiesterase, catalytic domain"/>
    <property type="match status" value="1"/>
</dbReference>
<protein>
    <recommendedName>
        <fullName evidence="4">PDEase domain-containing protein</fullName>
    </recommendedName>
</protein>
<keyword evidence="1" id="KW-0479">Metal-binding</keyword>
<sequence length="248" mass="27703">VRQICIDAILHTDNTLHSTIVQGLKMFGEMNEELLNRAQSKIINGAASEWPTQELVDRVWELEVRKLLRNSALHLADISNPMKPFEICKMWAQCILEEFFSLGDKMSELGLPVPALNDRGKTNRPHSQIGFIEFFVAPMVFATVRVLAPLHCLEEEMLQNSASWLEEWAASTGPPEAELEAMSKRGKTLRDKANFQKALPAKATGRWAAFSVIPRKTLQAARTHGSPVDREEGISAESDSPALVRSMP</sequence>
<feature type="region of interest" description="Disordered" evidence="3">
    <location>
        <begin position="220"/>
        <end position="248"/>
    </location>
</feature>
<dbReference type="InterPro" id="IPR036971">
    <property type="entry name" value="PDEase_catalytic_dom_sf"/>
</dbReference>
<organism evidence="5 6">
    <name type="scientific">Polarella glacialis</name>
    <name type="common">Dinoflagellate</name>
    <dbReference type="NCBI Taxonomy" id="89957"/>
    <lineage>
        <taxon>Eukaryota</taxon>
        <taxon>Sar</taxon>
        <taxon>Alveolata</taxon>
        <taxon>Dinophyceae</taxon>
        <taxon>Suessiales</taxon>
        <taxon>Suessiaceae</taxon>
        <taxon>Polarella</taxon>
    </lineage>
</organism>
<accession>A0A813DIR0</accession>
<dbReference type="AlphaFoldDB" id="A0A813DIR0"/>
<feature type="domain" description="PDEase" evidence="4">
    <location>
        <begin position="1"/>
        <end position="175"/>
    </location>
</feature>
<dbReference type="GO" id="GO:0046872">
    <property type="term" value="F:metal ion binding"/>
    <property type="evidence" value="ECO:0007669"/>
    <property type="project" value="UniProtKB-KW"/>
</dbReference>
<reference evidence="5" key="1">
    <citation type="submission" date="2021-02" db="EMBL/GenBank/DDBJ databases">
        <authorList>
            <person name="Dougan E. K."/>
            <person name="Rhodes N."/>
            <person name="Thang M."/>
            <person name="Chan C."/>
        </authorList>
    </citation>
    <scope>NUCLEOTIDE SEQUENCE</scope>
</reference>
<keyword evidence="2" id="KW-0378">Hydrolase</keyword>
<dbReference type="SUPFAM" id="SSF109604">
    <property type="entry name" value="HD-domain/PDEase-like"/>
    <property type="match status" value="1"/>
</dbReference>
<dbReference type="GO" id="GO:0004114">
    <property type="term" value="F:3',5'-cyclic-nucleotide phosphodiesterase activity"/>
    <property type="evidence" value="ECO:0007669"/>
    <property type="project" value="InterPro"/>
</dbReference>
<dbReference type="EMBL" id="CAJNNV010002194">
    <property type="protein sequence ID" value="CAE8586736.1"/>
    <property type="molecule type" value="Genomic_DNA"/>
</dbReference>
<dbReference type="GO" id="GO:0007165">
    <property type="term" value="P:signal transduction"/>
    <property type="evidence" value="ECO:0007669"/>
    <property type="project" value="InterPro"/>
</dbReference>
<dbReference type="PROSITE" id="PS51845">
    <property type="entry name" value="PDEASE_I_2"/>
    <property type="match status" value="1"/>
</dbReference>
<evidence type="ECO:0000256" key="3">
    <source>
        <dbReference type="SAM" id="MobiDB-lite"/>
    </source>
</evidence>
<comment type="caution">
    <text evidence="5">The sequence shown here is derived from an EMBL/GenBank/DDBJ whole genome shotgun (WGS) entry which is preliminary data.</text>
</comment>
<dbReference type="PANTHER" id="PTHR11347">
    <property type="entry name" value="CYCLIC NUCLEOTIDE PHOSPHODIESTERASE"/>
    <property type="match status" value="1"/>
</dbReference>
<dbReference type="InterPro" id="IPR002073">
    <property type="entry name" value="PDEase_catalytic_dom"/>
</dbReference>
<gene>
    <name evidence="5" type="ORF">PGLA1383_LOCUS5584</name>
</gene>
<evidence type="ECO:0000313" key="5">
    <source>
        <dbReference type="EMBL" id="CAE8586736.1"/>
    </source>
</evidence>
<evidence type="ECO:0000256" key="1">
    <source>
        <dbReference type="ARBA" id="ARBA00022723"/>
    </source>
</evidence>
<evidence type="ECO:0000259" key="4">
    <source>
        <dbReference type="PROSITE" id="PS51845"/>
    </source>
</evidence>